<dbReference type="InterPro" id="IPR008490">
    <property type="entry name" value="Transposase_InsH_N"/>
</dbReference>
<organism evidence="3 4">
    <name type="scientific">Cohnella cellulosilytica</name>
    <dbReference type="NCBI Taxonomy" id="986710"/>
    <lineage>
        <taxon>Bacteria</taxon>
        <taxon>Bacillati</taxon>
        <taxon>Bacillota</taxon>
        <taxon>Bacilli</taxon>
        <taxon>Bacillales</taxon>
        <taxon>Paenibacillaceae</taxon>
        <taxon>Cohnella</taxon>
    </lineage>
</organism>
<dbReference type="InterPro" id="IPR002559">
    <property type="entry name" value="Transposase_11"/>
</dbReference>
<comment type="caution">
    <text evidence="3">The sequence shown here is derived from an EMBL/GenBank/DDBJ whole genome shotgun (WGS) entry which is preliminary data.</text>
</comment>
<accession>A0ABW2FER1</accession>
<dbReference type="NCBIfam" id="NF033593">
    <property type="entry name" value="transpos_ISNCY_1"/>
    <property type="match status" value="1"/>
</dbReference>
<keyword evidence="4" id="KW-1185">Reference proteome</keyword>
<dbReference type="Pfam" id="PF01609">
    <property type="entry name" value="DDE_Tnp_1"/>
    <property type="match status" value="1"/>
</dbReference>
<reference evidence="4" key="1">
    <citation type="journal article" date="2019" name="Int. J. Syst. Evol. Microbiol.">
        <title>The Global Catalogue of Microorganisms (GCM) 10K type strain sequencing project: providing services to taxonomists for standard genome sequencing and annotation.</title>
        <authorList>
            <consortium name="The Broad Institute Genomics Platform"/>
            <consortium name="The Broad Institute Genome Sequencing Center for Infectious Disease"/>
            <person name="Wu L."/>
            <person name="Ma J."/>
        </authorList>
    </citation>
    <scope>NUCLEOTIDE SEQUENCE [LARGE SCALE GENOMIC DNA]</scope>
    <source>
        <strain evidence="4">KCTC 12907</strain>
    </source>
</reference>
<dbReference type="EMBL" id="JBHTAI010000011">
    <property type="protein sequence ID" value="MFC7150609.1"/>
    <property type="molecule type" value="Genomic_DNA"/>
</dbReference>
<dbReference type="Pfam" id="PF05598">
    <property type="entry name" value="DUF772"/>
    <property type="match status" value="1"/>
</dbReference>
<evidence type="ECO:0000259" key="1">
    <source>
        <dbReference type="Pfam" id="PF01609"/>
    </source>
</evidence>
<name>A0ABW2FER1_9BACL</name>
<feature type="domain" description="Transposase InsH N-terminal" evidence="2">
    <location>
        <begin position="24"/>
        <end position="112"/>
    </location>
</feature>
<gene>
    <name evidence="3" type="ORF">ACFQMJ_18920</name>
</gene>
<proteinExistence type="predicted"/>
<evidence type="ECO:0000313" key="4">
    <source>
        <dbReference type="Proteomes" id="UP001596378"/>
    </source>
</evidence>
<protein>
    <submittedName>
        <fullName evidence="3">ISNCY family transposase</fullName>
    </submittedName>
</protein>
<evidence type="ECO:0000259" key="2">
    <source>
        <dbReference type="Pfam" id="PF05598"/>
    </source>
</evidence>
<sequence length="451" mass="50775">MLKIENNQLTLWDALLPEPLRKLPDELAAIDELLDAPAFLTPFLKAHPSGRGRPTVPAATYLRLMYLKHRYNLGYETLVQEVSDSFTWRRFCHIDLDAKVPDSTTLVKARKRYGEAMTEALNESLLQTLREKQVLRTRKLRMDTTVTESDIHHPTDATLLQDGVRAMNRLMKQIRQVTSHAAQRFEDKSKEIKGKILSIAKLLRRRTQQSWEELNAITTDVADLAEGVCQQVEQAADAIKEKGKKAASTLKGKLAEAASLTRKLVAQARQVVSGNRIIPERIVSFFDPEARPIKKGKLGKTAEFGYKVRIDETESGFVTGYALYAGNPSDDDLFVPAVEQHIARFAKAPHAVATDRGFTSAANEKAAVALGVARVSMPIRGKKGKKRTEYEKQHWFQNLQRYRAAGEAKISLLKRKYGLSRSRYRGLVGSKTWIGFGIWVHNLRKAAQMAK</sequence>
<dbReference type="PANTHER" id="PTHR33803">
    <property type="entry name" value="IS1478 TRANSPOSASE"/>
    <property type="match status" value="1"/>
</dbReference>
<dbReference type="Proteomes" id="UP001596378">
    <property type="component" value="Unassembled WGS sequence"/>
</dbReference>
<feature type="domain" description="Transposase IS4-like" evidence="1">
    <location>
        <begin position="302"/>
        <end position="443"/>
    </location>
</feature>
<evidence type="ECO:0000313" key="3">
    <source>
        <dbReference type="EMBL" id="MFC7150609.1"/>
    </source>
</evidence>
<dbReference type="PANTHER" id="PTHR33803:SF3">
    <property type="entry name" value="BLL1974 PROTEIN"/>
    <property type="match status" value="1"/>
</dbReference>
<dbReference type="RefSeq" id="WP_378053073.1">
    <property type="nucleotide sequence ID" value="NZ_JBHMDN010000069.1"/>
</dbReference>